<dbReference type="InterPro" id="IPR036388">
    <property type="entry name" value="WH-like_DNA-bd_sf"/>
</dbReference>
<dbReference type="InterPro" id="IPR039422">
    <property type="entry name" value="MarR/SlyA-like"/>
</dbReference>
<dbReference type="PANTHER" id="PTHR33164">
    <property type="entry name" value="TRANSCRIPTIONAL REGULATOR, MARR FAMILY"/>
    <property type="match status" value="1"/>
</dbReference>
<dbReference type="Proteomes" id="UP000555564">
    <property type="component" value="Unassembled WGS sequence"/>
</dbReference>
<keyword evidence="2 6" id="KW-0238">DNA-binding</keyword>
<name>A0A7X0M756_9ACTN</name>
<dbReference type="SUPFAM" id="SSF46785">
    <property type="entry name" value="Winged helix' DNA-binding domain"/>
    <property type="match status" value="1"/>
</dbReference>
<feature type="compositionally biased region" description="Basic and acidic residues" evidence="4">
    <location>
        <begin position="154"/>
        <end position="176"/>
    </location>
</feature>
<evidence type="ECO:0000256" key="2">
    <source>
        <dbReference type="ARBA" id="ARBA00023125"/>
    </source>
</evidence>
<evidence type="ECO:0000256" key="1">
    <source>
        <dbReference type="ARBA" id="ARBA00023015"/>
    </source>
</evidence>
<comment type="caution">
    <text evidence="6">The sequence shown here is derived from an EMBL/GenBank/DDBJ whole genome shotgun (WGS) entry which is preliminary data.</text>
</comment>
<feature type="region of interest" description="Disordered" evidence="4">
    <location>
        <begin position="147"/>
        <end position="176"/>
    </location>
</feature>
<dbReference type="PANTHER" id="PTHR33164:SF43">
    <property type="entry name" value="HTH-TYPE TRANSCRIPTIONAL REPRESSOR YETL"/>
    <property type="match status" value="1"/>
</dbReference>
<evidence type="ECO:0000259" key="5">
    <source>
        <dbReference type="PROSITE" id="PS50995"/>
    </source>
</evidence>
<keyword evidence="1" id="KW-0805">Transcription regulation</keyword>
<accession>A0A7X0M756</accession>
<dbReference type="Gene3D" id="1.10.10.10">
    <property type="entry name" value="Winged helix-like DNA-binding domain superfamily/Winged helix DNA-binding domain"/>
    <property type="match status" value="1"/>
</dbReference>
<reference evidence="6 7" key="1">
    <citation type="submission" date="2020-08" db="EMBL/GenBank/DDBJ databases">
        <title>Sequencing the genomes of 1000 actinobacteria strains.</title>
        <authorList>
            <person name="Klenk H.-P."/>
        </authorList>
    </citation>
    <scope>NUCLEOTIDE SEQUENCE [LARGE SCALE GENOMIC DNA]</scope>
    <source>
        <strain evidence="6 7">DSM 44936</strain>
    </source>
</reference>
<keyword evidence="7" id="KW-1185">Reference proteome</keyword>
<dbReference type="Pfam" id="PF01047">
    <property type="entry name" value="MarR"/>
    <property type="match status" value="1"/>
</dbReference>
<feature type="domain" description="HTH marR-type" evidence="5">
    <location>
        <begin position="11"/>
        <end position="145"/>
    </location>
</feature>
<dbReference type="PRINTS" id="PR00598">
    <property type="entry name" value="HTHMARR"/>
</dbReference>
<evidence type="ECO:0000256" key="3">
    <source>
        <dbReference type="ARBA" id="ARBA00023163"/>
    </source>
</evidence>
<dbReference type="SMART" id="SM00347">
    <property type="entry name" value="HTH_MARR"/>
    <property type="match status" value="1"/>
</dbReference>
<evidence type="ECO:0000256" key="4">
    <source>
        <dbReference type="SAM" id="MobiDB-lite"/>
    </source>
</evidence>
<dbReference type="PROSITE" id="PS50995">
    <property type="entry name" value="HTH_MARR_2"/>
    <property type="match status" value="1"/>
</dbReference>
<dbReference type="GO" id="GO:0006950">
    <property type="term" value="P:response to stress"/>
    <property type="evidence" value="ECO:0007669"/>
    <property type="project" value="TreeGrafter"/>
</dbReference>
<dbReference type="RefSeq" id="WP_184979930.1">
    <property type="nucleotide sequence ID" value="NZ_BAAALO010000030.1"/>
</dbReference>
<gene>
    <name evidence="6" type="ORF">BJ992_002100</name>
</gene>
<dbReference type="AlphaFoldDB" id="A0A7X0M756"/>
<evidence type="ECO:0000313" key="6">
    <source>
        <dbReference type="EMBL" id="MBB6472669.1"/>
    </source>
</evidence>
<protein>
    <submittedName>
        <fullName evidence="6">DNA-binding MarR family transcriptional regulator</fullName>
    </submittedName>
</protein>
<dbReference type="EMBL" id="JACHIU010000001">
    <property type="protein sequence ID" value="MBB6472669.1"/>
    <property type="molecule type" value="Genomic_DNA"/>
</dbReference>
<evidence type="ECO:0000313" key="7">
    <source>
        <dbReference type="Proteomes" id="UP000555564"/>
    </source>
</evidence>
<sequence>MSDSPSDHRPRPEALTLLVTQAHDLYVEILESAVEPFGLRSKDFIVLTAIDSAGPQSQQDLARTHGIDRTTMVSVVDGLERLGLVQRARNPDDRRKYAIGLTPEGQTLLRHKISPAIHEALDTYLSPFTPTERTQFTTLLWRLVHTRPDQPPPIDRHPAHENTTRRAPDDTVRQTS</sequence>
<dbReference type="InterPro" id="IPR036390">
    <property type="entry name" value="WH_DNA-bd_sf"/>
</dbReference>
<dbReference type="GO" id="GO:0003700">
    <property type="term" value="F:DNA-binding transcription factor activity"/>
    <property type="evidence" value="ECO:0007669"/>
    <property type="project" value="InterPro"/>
</dbReference>
<keyword evidence="3" id="KW-0804">Transcription</keyword>
<dbReference type="InterPro" id="IPR023187">
    <property type="entry name" value="Tscrpt_reg_MarR-type_CS"/>
</dbReference>
<dbReference type="PROSITE" id="PS01117">
    <property type="entry name" value="HTH_MARR_1"/>
    <property type="match status" value="1"/>
</dbReference>
<organism evidence="6 7">
    <name type="scientific">Sphaerisporangium rubeum</name>
    <dbReference type="NCBI Taxonomy" id="321317"/>
    <lineage>
        <taxon>Bacteria</taxon>
        <taxon>Bacillati</taxon>
        <taxon>Actinomycetota</taxon>
        <taxon>Actinomycetes</taxon>
        <taxon>Streptosporangiales</taxon>
        <taxon>Streptosporangiaceae</taxon>
        <taxon>Sphaerisporangium</taxon>
    </lineage>
</organism>
<dbReference type="GO" id="GO:0003677">
    <property type="term" value="F:DNA binding"/>
    <property type="evidence" value="ECO:0007669"/>
    <property type="project" value="UniProtKB-KW"/>
</dbReference>
<proteinExistence type="predicted"/>
<dbReference type="InterPro" id="IPR000835">
    <property type="entry name" value="HTH_MarR-typ"/>
</dbReference>